<dbReference type="SUPFAM" id="SSF56954">
    <property type="entry name" value="Outer membrane efflux proteins (OEP)"/>
    <property type="match status" value="1"/>
</dbReference>
<evidence type="ECO:0000256" key="6">
    <source>
        <dbReference type="ARBA" id="ARBA00023136"/>
    </source>
</evidence>
<comment type="similarity">
    <text evidence="2">Belongs to the outer membrane factor (OMF) (TC 1.B.17) family.</text>
</comment>
<evidence type="ECO:0000313" key="9">
    <source>
        <dbReference type="Proteomes" id="UP000469734"/>
    </source>
</evidence>
<dbReference type="EMBL" id="WWCR01000032">
    <property type="protein sequence ID" value="MYM75052.1"/>
    <property type="molecule type" value="Genomic_DNA"/>
</dbReference>
<protein>
    <submittedName>
        <fullName evidence="8">TolC family outer membrane protein</fullName>
    </submittedName>
</protein>
<dbReference type="GO" id="GO:0015562">
    <property type="term" value="F:efflux transmembrane transporter activity"/>
    <property type="evidence" value="ECO:0007669"/>
    <property type="project" value="InterPro"/>
</dbReference>
<dbReference type="GO" id="GO:0015288">
    <property type="term" value="F:porin activity"/>
    <property type="evidence" value="ECO:0007669"/>
    <property type="project" value="TreeGrafter"/>
</dbReference>
<dbReference type="InterPro" id="IPR010130">
    <property type="entry name" value="T1SS_OMP_TolC"/>
</dbReference>
<evidence type="ECO:0000313" key="8">
    <source>
        <dbReference type="EMBL" id="MYM75052.1"/>
    </source>
</evidence>
<dbReference type="PANTHER" id="PTHR30026:SF20">
    <property type="entry name" value="OUTER MEMBRANE PROTEIN TOLC"/>
    <property type="match status" value="1"/>
</dbReference>
<dbReference type="GO" id="GO:1990281">
    <property type="term" value="C:efflux pump complex"/>
    <property type="evidence" value="ECO:0007669"/>
    <property type="project" value="TreeGrafter"/>
</dbReference>
<dbReference type="NCBIfam" id="TIGR01844">
    <property type="entry name" value="type_I_sec_TolC"/>
    <property type="match status" value="1"/>
</dbReference>
<evidence type="ECO:0000256" key="1">
    <source>
        <dbReference type="ARBA" id="ARBA00004442"/>
    </source>
</evidence>
<evidence type="ECO:0000256" key="3">
    <source>
        <dbReference type="ARBA" id="ARBA00022448"/>
    </source>
</evidence>
<dbReference type="GO" id="GO:0009279">
    <property type="term" value="C:cell outer membrane"/>
    <property type="evidence" value="ECO:0007669"/>
    <property type="project" value="UniProtKB-SubCell"/>
</dbReference>
<gene>
    <name evidence="8" type="ORF">GTP56_23060</name>
</gene>
<dbReference type="AlphaFoldDB" id="A0A7X4KJ91"/>
<dbReference type="Gene3D" id="1.20.1600.10">
    <property type="entry name" value="Outer membrane efflux proteins (OEP)"/>
    <property type="match status" value="1"/>
</dbReference>
<dbReference type="Pfam" id="PF02321">
    <property type="entry name" value="OEP"/>
    <property type="match status" value="2"/>
</dbReference>
<comment type="caution">
    <text evidence="8">The sequence shown here is derived from an EMBL/GenBank/DDBJ whole genome shotgun (WGS) entry which is preliminary data.</text>
</comment>
<dbReference type="PANTHER" id="PTHR30026">
    <property type="entry name" value="OUTER MEMBRANE PROTEIN TOLC"/>
    <property type="match status" value="1"/>
</dbReference>
<dbReference type="InterPro" id="IPR051906">
    <property type="entry name" value="TolC-like"/>
</dbReference>
<keyword evidence="7" id="KW-0998">Cell outer membrane</keyword>
<keyword evidence="3" id="KW-0813">Transport</keyword>
<accession>A0A7X4KJ91</accession>
<evidence type="ECO:0000256" key="2">
    <source>
        <dbReference type="ARBA" id="ARBA00007613"/>
    </source>
</evidence>
<keyword evidence="6" id="KW-0472">Membrane</keyword>
<evidence type="ECO:0000256" key="7">
    <source>
        <dbReference type="ARBA" id="ARBA00023237"/>
    </source>
</evidence>
<dbReference type="InterPro" id="IPR003423">
    <property type="entry name" value="OMP_efflux"/>
</dbReference>
<evidence type="ECO:0000256" key="5">
    <source>
        <dbReference type="ARBA" id="ARBA00022692"/>
    </source>
</evidence>
<sequence length="452" mass="50300">MAYFQSPGRLLKRTTTVVAVALMLYGHGAGAVTLMQAYEMALQNDPTYRAAYYSNEAAKENAKLGLSNLLPNVSGSWSGSQNRDTLTDRSAQVTNGVTVPRDFISRSATVQLRQSLFNLDGWARYKQGKAQTKYGQAQFDSQKQEVIYRVVSAYLDVLYKQELLSLAKVERDMLVEQRKVNDRLFEKGEGTKTDMLETQARLDVSEAAVLETEDALTVSRETLGTIIGGEVGEVQELVPDFRVRLKDEQPFDYWKTVALERNPDIQTARYGVEIADQEVLKQRAGHAPRVDLVGTYGKTSSDSITTFQEDQKIRSIGLQVNIPFYSGGQVAASSRQAVASREKAKEDLQAQIDKILLELRKDYSVMASSVKRVDALMKSESSAQTLIVATEQSIKGGVRINLDALNAKQQLYTAKRDLAQARFNYLLTALRMRAAAGTVSVEDVREIAAYFR</sequence>
<dbReference type="Proteomes" id="UP000469734">
    <property type="component" value="Unassembled WGS sequence"/>
</dbReference>
<name>A0A7X4KJ91_9BURK</name>
<keyword evidence="4" id="KW-1134">Transmembrane beta strand</keyword>
<organism evidence="8 9">
    <name type="scientific">Duganella margarita</name>
    <dbReference type="NCBI Taxonomy" id="2692170"/>
    <lineage>
        <taxon>Bacteria</taxon>
        <taxon>Pseudomonadati</taxon>
        <taxon>Pseudomonadota</taxon>
        <taxon>Betaproteobacteria</taxon>
        <taxon>Burkholderiales</taxon>
        <taxon>Oxalobacteraceae</taxon>
        <taxon>Telluria group</taxon>
        <taxon>Duganella</taxon>
    </lineage>
</organism>
<proteinExistence type="inferred from homology"/>
<keyword evidence="5" id="KW-0812">Transmembrane</keyword>
<evidence type="ECO:0000256" key="4">
    <source>
        <dbReference type="ARBA" id="ARBA00022452"/>
    </source>
</evidence>
<comment type="subcellular location">
    <subcellularLocation>
        <location evidence="1">Cell outer membrane</location>
    </subcellularLocation>
</comment>
<reference evidence="8 9" key="1">
    <citation type="submission" date="2019-12" db="EMBL/GenBank/DDBJ databases">
        <title>Novel species isolated from a subtropical stream in China.</title>
        <authorList>
            <person name="Lu H."/>
        </authorList>
    </citation>
    <scope>NUCLEOTIDE SEQUENCE [LARGE SCALE GENOMIC DNA]</scope>
    <source>
        <strain evidence="8 9">FT134W</strain>
    </source>
</reference>